<organism evidence="2 3">
    <name type="scientific">Schizothecium vesticola</name>
    <dbReference type="NCBI Taxonomy" id="314040"/>
    <lineage>
        <taxon>Eukaryota</taxon>
        <taxon>Fungi</taxon>
        <taxon>Dikarya</taxon>
        <taxon>Ascomycota</taxon>
        <taxon>Pezizomycotina</taxon>
        <taxon>Sordariomycetes</taxon>
        <taxon>Sordariomycetidae</taxon>
        <taxon>Sordariales</taxon>
        <taxon>Schizotheciaceae</taxon>
        <taxon>Schizothecium</taxon>
    </lineage>
</organism>
<feature type="compositionally biased region" description="Basic and acidic residues" evidence="1">
    <location>
        <begin position="9"/>
        <end position="18"/>
    </location>
</feature>
<protein>
    <submittedName>
        <fullName evidence="2">Uncharacterized protein</fullName>
    </submittedName>
</protein>
<feature type="region of interest" description="Disordered" evidence="1">
    <location>
        <begin position="1"/>
        <end position="98"/>
    </location>
</feature>
<evidence type="ECO:0000256" key="1">
    <source>
        <dbReference type="SAM" id="MobiDB-lite"/>
    </source>
</evidence>
<evidence type="ECO:0000313" key="2">
    <source>
        <dbReference type="EMBL" id="KAK0738339.1"/>
    </source>
</evidence>
<proteinExistence type="predicted"/>
<accession>A0AA40BQ49</accession>
<dbReference type="AlphaFoldDB" id="A0AA40BQ49"/>
<sequence>MLSPQTPRKHQEATRKTGDSLPAAPPTKQTKRQPDPLSFPASTRIPFDTGQRISSDSAPLSLPTRRLHDQSSTTRSRSAGLAFHGYTTARRTRRRLSR</sequence>
<gene>
    <name evidence="2" type="ORF">B0T18DRAFT_244372</name>
</gene>
<dbReference type="Proteomes" id="UP001172155">
    <property type="component" value="Unassembled WGS sequence"/>
</dbReference>
<dbReference type="EMBL" id="JAUKUD010000007">
    <property type="protein sequence ID" value="KAK0738339.1"/>
    <property type="molecule type" value="Genomic_DNA"/>
</dbReference>
<reference evidence="2" key="1">
    <citation type="submission" date="2023-06" db="EMBL/GenBank/DDBJ databases">
        <title>Genome-scale phylogeny and comparative genomics of the fungal order Sordariales.</title>
        <authorList>
            <consortium name="Lawrence Berkeley National Laboratory"/>
            <person name="Hensen N."/>
            <person name="Bonometti L."/>
            <person name="Westerberg I."/>
            <person name="Brannstrom I.O."/>
            <person name="Guillou S."/>
            <person name="Cros-Aarteil S."/>
            <person name="Calhoun S."/>
            <person name="Haridas S."/>
            <person name="Kuo A."/>
            <person name="Mondo S."/>
            <person name="Pangilinan J."/>
            <person name="Riley R."/>
            <person name="LaButti K."/>
            <person name="Andreopoulos B."/>
            <person name="Lipzen A."/>
            <person name="Chen C."/>
            <person name="Yanf M."/>
            <person name="Daum C."/>
            <person name="Ng V."/>
            <person name="Clum A."/>
            <person name="Steindorff A."/>
            <person name="Ohm R."/>
            <person name="Martin F."/>
            <person name="Silar P."/>
            <person name="Natvig D."/>
            <person name="Lalanne C."/>
            <person name="Gautier V."/>
            <person name="Ament-velasquez S.L."/>
            <person name="Kruys A."/>
            <person name="Hutchinson M.I."/>
            <person name="Powell A.J."/>
            <person name="Barry K."/>
            <person name="Miller A.N."/>
            <person name="Grigoriev I.V."/>
            <person name="Debuchy R."/>
            <person name="Gladieux P."/>
            <person name="Thoren M.H."/>
            <person name="Johannesson H."/>
        </authorList>
    </citation>
    <scope>NUCLEOTIDE SEQUENCE</scope>
    <source>
        <strain evidence="2">SMH3187-1</strain>
    </source>
</reference>
<name>A0AA40BQ49_9PEZI</name>
<keyword evidence="3" id="KW-1185">Reference proteome</keyword>
<comment type="caution">
    <text evidence="2">The sequence shown here is derived from an EMBL/GenBank/DDBJ whole genome shotgun (WGS) entry which is preliminary data.</text>
</comment>
<evidence type="ECO:0000313" key="3">
    <source>
        <dbReference type="Proteomes" id="UP001172155"/>
    </source>
</evidence>